<reference evidence="2" key="1">
    <citation type="submission" date="2020-10" db="EMBL/GenBank/DDBJ databases">
        <authorList>
            <person name="Gilroy R."/>
        </authorList>
    </citation>
    <scope>NUCLEOTIDE SEQUENCE</scope>
    <source>
        <strain evidence="2">F6-4510</strain>
    </source>
</reference>
<dbReference type="EMBL" id="JADIMX010000025">
    <property type="protein sequence ID" value="MBO8433921.1"/>
    <property type="molecule type" value="Genomic_DNA"/>
</dbReference>
<dbReference type="AlphaFoldDB" id="A0A9D9DWP9"/>
<sequence>MESKYSKEEFLKSKSIGFPREVIDACLLDDKMYTKKEAFQIIEKYLKKNI</sequence>
<organism evidence="2 3">
    <name type="scientific">Candidatus Fimicola merdigallinarum</name>
    <dbReference type="NCBI Taxonomy" id="2840819"/>
    <lineage>
        <taxon>Bacteria</taxon>
        <taxon>Bacillati</taxon>
        <taxon>Bacillota</taxon>
        <taxon>Clostridia</taxon>
        <taxon>Lachnospirales</taxon>
        <taxon>Lachnospiraceae</taxon>
        <taxon>Lachnospiraceae incertae sedis</taxon>
        <taxon>Candidatus Fimicola</taxon>
    </lineage>
</organism>
<reference evidence="2" key="2">
    <citation type="journal article" date="2021" name="PeerJ">
        <title>Extensive microbial diversity within the chicken gut microbiome revealed by metagenomics and culture.</title>
        <authorList>
            <person name="Gilroy R."/>
            <person name="Ravi A."/>
            <person name="Getino M."/>
            <person name="Pursley I."/>
            <person name="Horton D.L."/>
            <person name="Alikhan N.F."/>
            <person name="Baker D."/>
            <person name="Gharbi K."/>
            <person name="Hall N."/>
            <person name="Watson M."/>
            <person name="Adriaenssens E.M."/>
            <person name="Foster-Nyarko E."/>
            <person name="Jarju S."/>
            <person name="Secka A."/>
            <person name="Antonio M."/>
            <person name="Oren A."/>
            <person name="Chaudhuri R.R."/>
            <person name="La Ragione R."/>
            <person name="Hildebrand F."/>
            <person name="Pallen M.J."/>
        </authorList>
    </citation>
    <scope>NUCLEOTIDE SEQUENCE</scope>
    <source>
        <strain evidence="2">F6-4510</strain>
    </source>
</reference>
<accession>A0A9D9DWP9</accession>
<name>A0A9D9DWP9_9FIRM</name>
<dbReference type="Pfam" id="PF26160">
    <property type="entry name" value="YqzN_YkzM"/>
    <property type="match status" value="1"/>
</dbReference>
<feature type="domain" description="YqzN/YkzM" evidence="1">
    <location>
        <begin position="2"/>
        <end position="48"/>
    </location>
</feature>
<comment type="caution">
    <text evidence="2">The sequence shown here is derived from an EMBL/GenBank/DDBJ whole genome shotgun (WGS) entry which is preliminary data.</text>
</comment>
<dbReference type="InterPro" id="IPR058869">
    <property type="entry name" value="YqzN_YkzM"/>
</dbReference>
<proteinExistence type="predicted"/>
<gene>
    <name evidence="2" type="ORF">IAC55_01190</name>
</gene>
<evidence type="ECO:0000313" key="3">
    <source>
        <dbReference type="Proteomes" id="UP000823611"/>
    </source>
</evidence>
<evidence type="ECO:0000313" key="2">
    <source>
        <dbReference type="EMBL" id="MBO8433921.1"/>
    </source>
</evidence>
<dbReference type="Proteomes" id="UP000823611">
    <property type="component" value="Unassembled WGS sequence"/>
</dbReference>
<protein>
    <recommendedName>
        <fullName evidence="1">YqzN/YkzM domain-containing protein</fullName>
    </recommendedName>
</protein>
<evidence type="ECO:0000259" key="1">
    <source>
        <dbReference type="Pfam" id="PF26160"/>
    </source>
</evidence>